<name>A0A1F6D2Q6_HANXR</name>
<dbReference type="GO" id="GO:0010345">
    <property type="term" value="P:suberin biosynthetic process"/>
    <property type="evidence" value="ECO:0007669"/>
    <property type="project" value="TreeGrafter"/>
</dbReference>
<evidence type="ECO:0000259" key="5">
    <source>
        <dbReference type="Pfam" id="PF07993"/>
    </source>
</evidence>
<proteinExistence type="inferred from homology"/>
<dbReference type="Pfam" id="PF07993">
    <property type="entry name" value="NAD_binding_4"/>
    <property type="match status" value="1"/>
</dbReference>
<reference evidence="6 7" key="1">
    <citation type="journal article" date="2016" name="Nat. Commun.">
        <title>Thousands of microbial genomes shed light on interconnected biogeochemical processes in an aquifer system.</title>
        <authorList>
            <person name="Anantharaman K."/>
            <person name="Brown C.T."/>
            <person name="Hug L.A."/>
            <person name="Sharon I."/>
            <person name="Castelle C.J."/>
            <person name="Probst A.J."/>
            <person name="Thomas B.C."/>
            <person name="Singh A."/>
            <person name="Wilkins M.J."/>
            <person name="Karaoz U."/>
            <person name="Brodie E.L."/>
            <person name="Williams K.H."/>
            <person name="Hubbard S.S."/>
            <person name="Banfield J.F."/>
        </authorList>
    </citation>
    <scope>NUCLEOTIDE SEQUENCE [LARGE SCALE GENOMIC DNA]</scope>
    <source>
        <strain evidence="7">RIFCSPLOWO2_12_FULL_64_10</strain>
    </source>
</reference>
<feature type="domain" description="Fatty acyl-CoA reductase C-terminal" evidence="4">
    <location>
        <begin position="451"/>
        <end position="531"/>
    </location>
</feature>
<dbReference type="PANTHER" id="PTHR11011:SF45">
    <property type="entry name" value="FATTY ACYL-COA REDUCTASE CG8306-RELATED"/>
    <property type="match status" value="1"/>
</dbReference>
<organism evidence="6 7">
    <name type="scientific">Handelsmanbacteria sp. (strain RIFCSPLOWO2_12_FULL_64_10)</name>
    <dbReference type="NCBI Taxonomy" id="1817868"/>
    <lineage>
        <taxon>Bacteria</taxon>
        <taxon>Candidatus Handelsmaniibacteriota</taxon>
    </lineage>
</organism>
<sequence length="537" mass="61062">MAKIADFLRGKTLFITGSTGFLAKGLVEKILCQVPEVGRLYLLIRPRRRPDRTVMSAEERLDREVLQSSVFDRLRARRGAGFEAFAREKVVAVAGDLAVERLGLDAETYDRLAGEVQVVISIAGTVVFDEPLDQALQSNTLGARRVVEFAKACREAIFLHVSTAYVSGKQPGMAHEAPILPGETVAHRLGRGGRDYDLDREIEDILTFTRRVQEESHLPSVQDELRRLIRRQNGRTVSAHRMETLMEAARHRWLRRRLVKEGMRRARSLGWHDSYTLTKAMGEQVIAKMRGDLPTVIVRPSIIESSLSDPEPGWLEGLKVADPLIVHYSKGRLSDFPADPNVVLDVIPLDVVVNAMLAALPGARRGGDIQVYQVATGTENPLKLGEMYRLIREYFQKNPVYTREGTPIPVPQWSFPSPGQFRRRLRLRYQIPLNTLQWLMENLSALPWSARLKRKVSMLGATLDRVLSLAEIYSPYTNLKCRFETENTRRLFQGLDPEDQKVFNFDVTRIDWREYIQDIHIPGLKRHVLKEAPYGTP</sequence>
<dbReference type="Proteomes" id="UP000178606">
    <property type="component" value="Unassembled WGS sequence"/>
</dbReference>
<dbReference type="GO" id="GO:0035336">
    <property type="term" value="P:long-chain fatty-acyl-CoA metabolic process"/>
    <property type="evidence" value="ECO:0007669"/>
    <property type="project" value="TreeGrafter"/>
</dbReference>
<protein>
    <recommendedName>
        <fullName evidence="8">Thioester reductase (TE) domain-containing protein</fullName>
    </recommendedName>
</protein>
<keyword evidence="2" id="KW-0444">Lipid biosynthesis</keyword>
<dbReference type="AlphaFoldDB" id="A0A1F6D2Q6"/>
<dbReference type="CDD" id="cd05236">
    <property type="entry name" value="FAR-N_SDR_e"/>
    <property type="match status" value="1"/>
</dbReference>
<dbReference type="CDD" id="cd09071">
    <property type="entry name" value="FAR_C"/>
    <property type="match status" value="1"/>
</dbReference>
<gene>
    <name evidence="6" type="ORF">A3F84_16600</name>
</gene>
<keyword evidence="3" id="KW-0443">Lipid metabolism</keyword>
<dbReference type="InterPro" id="IPR033640">
    <property type="entry name" value="FAR_C"/>
</dbReference>
<evidence type="ECO:0000256" key="3">
    <source>
        <dbReference type="ARBA" id="ARBA00023098"/>
    </source>
</evidence>
<dbReference type="PANTHER" id="PTHR11011">
    <property type="entry name" value="MALE STERILITY PROTEIN 2-RELATED"/>
    <property type="match status" value="1"/>
</dbReference>
<dbReference type="InterPro" id="IPR036291">
    <property type="entry name" value="NAD(P)-bd_dom_sf"/>
</dbReference>
<evidence type="ECO:0000256" key="1">
    <source>
        <dbReference type="ARBA" id="ARBA00005928"/>
    </source>
</evidence>
<evidence type="ECO:0000313" key="6">
    <source>
        <dbReference type="EMBL" id="OGG55706.1"/>
    </source>
</evidence>
<evidence type="ECO:0000313" key="7">
    <source>
        <dbReference type="Proteomes" id="UP000178606"/>
    </source>
</evidence>
<evidence type="ECO:0000259" key="4">
    <source>
        <dbReference type="Pfam" id="PF03015"/>
    </source>
</evidence>
<comment type="caution">
    <text evidence="6">The sequence shown here is derived from an EMBL/GenBank/DDBJ whole genome shotgun (WGS) entry which is preliminary data.</text>
</comment>
<dbReference type="EMBL" id="MFKF01000063">
    <property type="protein sequence ID" value="OGG55706.1"/>
    <property type="molecule type" value="Genomic_DNA"/>
</dbReference>
<feature type="domain" description="Thioester reductase (TE)" evidence="5">
    <location>
        <begin position="15"/>
        <end position="356"/>
    </location>
</feature>
<accession>A0A1F6D2Q6</accession>
<dbReference type="SUPFAM" id="SSF51735">
    <property type="entry name" value="NAD(P)-binding Rossmann-fold domains"/>
    <property type="match status" value="1"/>
</dbReference>
<dbReference type="Gene3D" id="3.40.50.720">
    <property type="entry name" value="NAD(P)-binding Rossmann-like Domain"/>
    <property type="match status" value="1"/>
</dbReference>
<dbReference type="Pfam" id="PF03015">
    <property type="entry name" value="Sterile"/>
    <property type="match status" value="1"/>
</dbReference>
<comment type="similarity">
    <text evidence="1">Belongs to the fatty acyl-CoA reductase family.</text>
</comment>
<evidence type="ECO:0000256" key="2">
    <source>
        <dbReference type="ARBA" id="ARBA00022516"/>
    </source>
</evidence>
<dbReference type="GO" id="GO:0080019">
    <property type="term" value="F:alcohol-forming very long-chain fatty acyl-CoA reductase activity"/>
    <property type="evidence" value="ECO:0007669"/>
    <property type="project" value="InterPro"/>
</dbReference>
<evidence type="ECO:0008006" key="8">
    <source>
        <dbReference type="Google" id="ProtNLM"/>
    </source>
</evidence>
<dbReference type="InterPro" id="IPR013120">
    <property type="entry name" value="FAR_NAD-bd"/>
</dbReference>
<dbReference type="InterPro" id="IPR026055">
    <property type="entry name" value="FAR"/>
</dbReference>